<feature type="region of interest" description="Disordered" evidence="6">
    <location>
        <begin position="254"/>
        <end position="274"/>
    </location>
</feature>
<evidence type="ECO:0000256" key="5">
    <source>
        <dbReference type="ARBA" id="ARBA00023136"/>
    </source>
</evidence>
<name>C1EFL7_MICCC</name>
<dbReference type="InterPro" id="IPR049177">
    <property type="entry name" value="MgtC_SapB_SrpB_YhiD_N"/>
</dbReference>
<gene>
    <name evidence="9" type="ORF">MICPUN_63835</name>
</gene>
<keyword evidence="10" id="KW-1185">Reference proteome</keyword>
<reference evidence="9 10" key="1">
    <citation type="journal article" date="2009" name="Science">
        <title>Green evolution and dynamic adaptations revealed by genomes of the marine picoeukaryotes Micromonas.</title>
        <authorList>
            <person name="Worden A.Z."/>
            <person name="Lee J.H."/>
            <person name="Mock T."/>
            <person name="Rouze P."/>
            <person name="Simmons M.P."/>
            <person name="Aerts A.L."/>
            <person name="Allen A.E."/>
            <person name="Cuvelier M.L."/>
            <person name="Derelle E."/>
            <person name="Everett M.V."/>
            <person name="Foulon E."/>
            <person name="Grimwood J."/>
            <person name="Gundlach H."/>
            <person name="Henrissat B."/>
            <person name="Napoli C."/>
            <person name="McDonald S.M."/>
            <person name="Parker M.S."/>
            <person name="Rombauts S."/>
            <person name="Salamov A."/>
            <person name="Von Dassow P."/>
            <person name="Badger J.H."/>
            <person name="Coutinho P.M."/>
            <person name="Demir E."/>
            <person name="Dubchak I."/>
            <person name="Gentemann C."/>
            <person name="Eikrem W."/>
            <person name="Gready J.E."/>
            <person name="John U."/>
            <person name="Lanier W."/>
            <person name="Lindquist E.A."/>
            <person name="Lucas S."/>
            <person name="Mayer K.F."/>
            <person name="Moreau H."/>
            <person name="Not F."/>
            <person name="Otillar R."/>
            <person name="Panaud O."/>
            <person name="Pangilinan J."/>
            <person name="Paulsen I."/>
            <person name="Piegu B."/>
            <person name="Poliakov A."/>
            <person name="Robbens S."/>
            <person name="Schmutz J."/>
            <person name="Toulza E."/>
            <person name="Wyss T."/>
            <person name="Zelensky A."/>
            <person name="Zhou K."/>
            <person name="Armbrust E.V."/>
            <person name="Bhattacharya D."/>
            <person name="Goodenough U.W."/>
            <person name="Van de Peer Y."/>
            <person name="Grigoriev I.V."/>
        </authorList>
    </citation>
    <scope>NUCLEOTIDE SEQUENCE [LARGE SCALE GENOMIC DNA]</scope>
    <source>
        <strain evidence="10">RCC299 / NOUM17</strain>
    </source>
</reference>
<dbReference type="Pfam" id="PF02308">
    <property type="entry name" value="MgtC"/>
    <property type="match status" value="1"/>
</dbReference>
<feature type="compositionally biased region" description="Gly residues" evidence="6">
    <location>
        <begin position="327"/>
        <end position="337"/>
    </location>
</feature>
<dbReference type="OrthoDB" id="10052237at2759"/>
<dbReference type="EMBL" id="CP001331">
    <property type="protein sequence ID" value="ACO66877.1"/>
    <property type="molecule type" value="Genomic_DNA"/>
</dbReference>
<comment type="subcellular location">
    <subcellularLocation>
        <location evidence="1">Cell membrane</location>
        <topology evidence="1">Multi-pass membrane protein</topology>
    </subcellularLocation>
</comment>
<feature type="region of interest" description="Disordered" evidence="6">
    <location>
        <begin position="322"/>
        <end position="360"/>
    </location>
</feature>
<evidence type="ECO:0000256" key="2">
    <source>
        <dbReference type="ARBA" id="ARBA00022475"/>
    </source>
</evidence>
<dbReference type="GO" id="GO:0005886">
    <property type="term" value="C:plasma membrane"/>
    <property type="evidence" value="ECO:0007669"/>
    <property type="project" value="UniProtKB-SubCell"/>
</dbReference>
<evidence type="ECO:0000256" key="3">
    <source>
        <dbReference type="ARBA" id="ARBA00022692"/>
    </source>
</evidence>
<feature type="region of interest" description="Disordered" evidence="6">
    <location>
        <begin position="382"/>
        <end position="402"/>
    </location>
</feature>
<keyword evidence="3 7" id="KW-0812">Transmembrane</keyword>
<dbReference type="KEGG" id="mis:MICPUN_63835"/>
<dbReference type="PANTHER" id="PTHR33778">
    <property type="entry name" value="PROTEIN MGTC"/>
    <property type="match status" value="1"/>
</dbReference>
<keyword evidence="4 7" id="KW-1133">Transmembrane helix</keyword>
<evidence type="ECO:0000256" key="1">
    <source>
        <dbReference type="ARBA" id="ARBA00004651"/>
    </source>
</evidence>
<evidence type="ECO:0000256" key="6">
    <source>
        <dbReference type="SAM" id="MobiDB-lite"/>
    </source>
</evidence>
<evidence type="ECO:0000313" key="10">
    <source>
        <dbReference type="Proteomes" id="UP000002009"/>
    </source>
</evidence>
<dbReference type="PANTHER" id="PTHR33778:SF1">
    <property type="entry name" value="MAGNESIUM TRANSPORTER YHID-RELATED"/>
    <property type="match status" value="1"/>
</dbReference>
<dbReference type="InParanoid" id="C1EFL7"/>
<dbReference type="RefSeq" id="XP_002505619.1">
    <property type="nucleotide sequence ID" value="XM_002505573.1"/>
</dbReference>
<feature type="compositionally biased region" description="Gly residues" evidence="6">
    <location>
        <begin position="351"/>
        <end position="360"/>
    </location>
</feature>
<feature type="transmembrane region" description="Helical" evidence="7">
    <location>
        <begin position="174"/>
        <end position="195"/>
    </location>
</feature>
<sequence length="402" mass="41261">MTDTCGSYRTHGGCSDILMSEVLGESAGAFCVKMCVAALLGCAIGAQREFCYVIGHLFTGEPLAPSPVRRAGLRTHMLVALGACLFSEASWSLFSVPVPAQATVDGERTAFVSGTFNYDTSRVAAQIVSGIGFLGAGTIHKSGDAVFGLTTAASLWTTAAVGTHVGGPNQKDPYFLAPTFATVLVVVTLQALIHLENAVHMANRKRTGRHQRASCVCAVFLHQDPGACVRSVVEAVETGVGKVVSVGASVGRKPTVHQLPTHDNPSNARDVKLGHHPDQTKRFVEVTMTAVVPPTMGGVDLLECLLSTRTVVSARVDESRRAHVGEPVGGGGGGAARDGGVDAAGADGADGNRGGGGGGDGGGVSSALGAWFLGWGGGKRHGGAATLEDVDPTDWDAPLLRQ</sequence>
<keyword evidence="2" id="KW-1003">Cell membrane</keyword>
<dbReference type="STRING" id="296587.C1EFL7"/>
<proteinExistence type="predicted"/>
<feature type="domain" description="MgtC/SapB/SrpB/YhiD N-terminal" evidence="8">
    <location>
        <begin position="34"/>
        <end position="197"/>
    </location>
</feature>
<protein>
    <recommendedName>
        <fullName evidence="8">MgtC/SapB/SrpB/YhiD N-terminal domain-containing protein</fullName>
    </recommendedName>
</protein>
<accession>C1EFL7</accession>
<keyword evidence="5 7" id="KW-0472">Membrane</keyword>
<dbReference type="InterPro" id="IPR003416">
    <property type="entry name" value="MgtC/SapB/SrpB/YhiD_fam"/>
</dbReference>
<dbReference type="eggNOG" id="ENOG502S8UQ">
    <property type="taxonomic scope" value="Eukaryota"/>
</dbReference>
<evidence type="ECO:0000259" key="8">
    <source>
        <dbReference type="Pfam" id="PF02308"/>
    </source>
</evidence>
<evidence type="ECO:0000256" key="4">
    <source>
        <dbReference type="ARBA" id="ARBA00022989"/>
    </source>
</evidence>
<dbReference type="AlphaFoldDB" id="C1EFL7"/>
<dbReference type="GeneID" id="8248780"/>
<evidence type="ECO:0000256" key="7">
    <source>
        <dbReference type="SAM" id="Phobius"/>
    </source>
</evidence>
<organism evidence="9 10">
    <name type="scientific">Micromonas commoda (strain RCC299 / NOUM17 / CCMP2709)</name>
    <name type="common">Picoplanktonic green alga</name>
    <dbReference type="NCBI Taxonomy" id="296587"/>
    <lineage>
        <taxon>Eukaryota</taxon>
        <taxon>Viridiplantae</taxon>
        <taxon>Chlorophyta</taxon>
        <taxon>Mamiellophyceae</taxon>
        <taxon>Mamiellales</taxon>
        <taxon>Mamiellaceae</taxon>
        <taxon>Micromonas</taxon>
    </lineage>
</organism>
<dbReference type="Proteomes" id="UP000002009">
    <property type="component" value="Chromosome 13"/>
</dbReference>
<evidence type="ECO:0000313" key="9">
    <source>
        <dbReference type="EMBL" id="ACO66877.1"/>
    </source>
</evidence>